<protein>
    <recommendedName>
        <fullName evidence="3">DDE Tnp4 domain-containing protein</fullName>
    </recommendedName>
</protein>
<dbReference type="InterPro" id="IPR027806">
    <property type="entry name" value="HARBI1_dom"/>
</dbReference>
<evidence type="ECO:0000256" key="2">
    <source>
        <dbReference type="ARBA" id="ARBA00022723"/>
    </source>
</evidence>
<comment type="cofactor">
    <cofactor evidence="1">
        <name>a divalent metal cation</name>
        <dbReference type="ChEBI" id="CHEBI:60240"/>
    </cofactor>
</comment>
<gene>
    <name evidence="4" type="ORF">ILUMI_14103</name>
</gene>
<dbReference type="Proteomes" id="UP000801492">
    <property type="component" value="Unassembled WGS sequence"/>
</dbReference>
<feature type="domain" description="DDE Tnp4" evidence="3">
    <location>
        <begin position="183"/>
        <end position="343"/>
    </location>
</feature>
<dbReference type="OrthoDB" id="6758449at2759"/>
<organism evidence="4 5">
    <name type="scientific">Ignelater luminosus</name>
    <name type="common">Cucubano</name>
    <name type="synonym">Pyrophorus luminosus</name>
    <dbReference type="NCBI Taxonomy" id="2038154"/>
    <lineage>
        <taxon>Eukaryota</taxon>
        <taxon>Metazoa</taxon>
        <taxon>Ecdysozoa</taxon>
        <taxon>Arthropoda</taxon>
        <taxon>Hexapoda</taxon>
        <taxon>Insecta</taxon>
        <taxon>Pterygota</taxon>
        <taxon>Neoptera</taxon>
        <taxon>Endopterygota</taxon>
        <taxon>Coleoptera</taxon>
        <taxon>Polyphaga</taxon>
        <taxon>Elateriformia</taxon>
        <taxon>Elateroidea</taxon>
        <taxon>Elateridae</taxon>
        <taxon>Agrypninae</taxon>
        <taxon>Pyrophorini</taxon>
        <taxon>Ignelater</taxon>
    </lineage>
</organism>
<feature type="non-terminal residue" evidence="4">
    <location>
        <position position="1"/>
    </location>
</feature>
<dbReference type="GO" id="GO:0046872">
    <property type="term" value="F:metal ion binding"/>
    <property type="evidence" value="ECO:0007669"/>
    <property type="project" value="UniProtKB-KW"/>
</dbReference>
<sequence>KAVEHVEGLPDLTAGEKSYDTIEAARNLLYFKESPTVFSRTPLEIKKTYEDKGVQVNTYDDFTSYGIEKLMDSDYKCRILTGVINLAVFQVLVATIAKVEIKKTTLNSTQKVSMLMKLKLDLSFSGLAVFFNISSNTARSYFYCTVQQASVILKPLIKFPSKEEILSNMPICFNDFRSTRVILDCTEISIEESKCLRCRIRSYSNYKGTHTVKYLIGIASSGLITFLSKGYGGRASDKAIFNAEHLIDQLDPGDAIMVNKGILIEKECMEKFVKLIYPPFLKRNAKQFSKEDPQKTASIARARVHVKRAIQRLKIFKICQGKLLWTLLPYMDDIMIIIAGLTNLGPPILAQDKF</sequence>
<dbReference type="Pfam" id="PF13359">
    <property type="entry name" value="DDE_Tnp_4"/>
    <property type="match status" value="1"/>
</dbReference>
<dbReference type="AlphaFoldDB" id="A0A8K0CR41"/>
<comment type="caution">
    <text evidence="4">The sequence shown here is derived from an EMBL/GenBank/DDBJ whole genome shotgun (WGS) entry which is preliminary data.</text>
</comment>
<evidence type="ECO:0000256" key="1">
    <source>
        <dbReference type="ARBA" id="ARBA00001968"/>
    </source>
</evidence>
<evidence type="ECO:0000313" key="5">
    <source>
        <dbReference type="Proteomes" id="UP000801492"/>
    </source>
</evidence>
<keyword evidence="2" id="KW-0479">Metal-binding</keyword>
<reference evidence="4" key="1">
    <citation type="submission" date="2019-08" db="EMBL/GenBank/DDBJ databases">
        <title>The genome of the North American firefly Photinus pyralis.</title>
        <authorList>
            <consortium name="Photinus pyralis genome working group"/>
            <person name="Fallon T.R."/>
            <person name="Sander Lower S.E."/>
            <person name="Weng J.-K."/>
        </authorList>
    </citation>
    <scope>NUCLEOTIDE SEQUENCE</scope>
    <source>
        <strain evidence="4">TRF0915ILg1</strain>
        <tissue evidence="4">Whole body</tissue>
    </source>
</reference>
<evidence type="ECO:0000313" key="4">
    <source>
        <dbReference type="EMBL" id="KAF2892070.1"/>
    </source>
</evidence>
<name>A0A8K0CR41_IGNLU</name>
<keyword evidence="5" id="KW-1185">Reference proteome</keyword>
<dbReference type="EMBL" id="VTPC01014555">
    <property type="protein sequence ID" value="KAF2892070.1"/>
    <property type="molecule type" value="Genomic_DNA"/>
</dbReference>
<dbReference type="PANTHER" id="PTHR23080">
    <property type="entry name" value="THAP DOMAIN PROTEIN"/>
    <property type="match status" value="1"/>
</dbReference>
<dbReference type="PANTHER" id="PTHR23080:SF141">
    <property type="entry name" value="TRANSPOSASE HELIX-TURN-HELIX DOMAIN-CONTAINING PROTEIN"/>
    <property type="match status" value="1"/>
</dbReference>
<proteinExistence type="predicted"/>
<accession>A0A8K0CR41</accession>
<evidence type="ECO:0000259" key="3">
    <source>
        <dbReference type="Pfam" id="PF13359"/>
    </source>
</evidence>